<dbReference type="PANTHER" id="PTHR35174:SF4">
    <property type="entry name" value="BLL7163 PROTEIN"/>
    <property type="match status" value="1"/>
</dbReference>
<evidence type="ECO:0000259" key="2">
    <source>
        <dbReference type="Pfam" id="PF03795"/>
    </source>
</evidence>
<proteinExistence type="inferred from homology"/>
<evidence type="ECO:0000313" key="3">
    <source>
        <dbReference type="EMBL" id="SMD18011.1"/>
    </source>
</evidence>
<reference evidence="3 4" key="1">
    <citation type="submission" date="2017-04" db="EMBL/GenBank/DDBJ databases">
        <authorList>
            <person name="Afonso C.L."/>
            <person name="Miller P.J."/>
            <person name="Scott M.A."/>
            <person name="Spackman E."/>
            <person name="Goraichik I."/>
            <person name="Dimitrov K.M."/>
            <person name="Suarez D.L."/>
            <person name="Swayne D.E."/>
        </authorList>
    </citation>
    <scope>NUCLEOTIDE SEQUENCE [LARGE SCALE GENOMIC DNA]</scope>
    <source>
        <strain evidence="3 4">DSM 43828</strain>
    </source>
</reference>
<dbReference type="Proteomes" id="UP000192674">
    <property type="component" value="Unassembled WGS sequence"/>
</dbReference>
<dbReference type="EMBL" id="FWXV01000005">
    <property type="protein sequence ID" value="SMD18011.1"/>
    <property type="molecule type" value="Genomic_DNA"/>
</dbReference>
<evidence type="ECO:0000313" key="4">
    <source>
        <dbReference type="Proteomes" id="UP000192674"/>
    </source>
</evidence>
<gene>
    <name evidence="3" type="ORF">SAMN05661093_05674</name>
</gene>
<dbReference type="AlphaFoldDB" id="A0A1W2F7V7"/>
<feature type="domain" description="YCII-related" evidence="2">
    <location>
        <begin position="1"/>
        <end position="112"/>
    </location>
</feature>
<organism evidence="3 4">
    <name type="scientific">Kibdelosporangium aridum</name>
    <dbReference type="NCBI Taxonomy" id="2030"/>
    <lineage>
        <taxon>Bacteria</taxon>
        <taxon>Bacillati</taxon>
        <taxon>Actinomycetota</taxon>
        <taxon>Actinomycetes</taxon>
        <taxon>Pseudonocardiales</taxon>
        <taxon>Pseudonocardiaceae</taxon>
        <taxon>Kibdelosporangium</taxon>
    </lineage>
</organism>
<sequence length="117" mass="13029">MRYMMIVKSSPEAESGAVPSPEELAEMGKFNEELVKAGVMLDGNGLRDSSEGFRVHYGPGGRTTVVDGPFAEAKELVAGYWIIQVSSREEAVEWARRIPFQEGEVEVRKVFEEEDFA</sequence>
<comment type="similarity">
    <text evidence="1">Belongs to the YciI family.</text>
</comment>
<keyword evidence="4" id="KW-1185">Reference proteome</keyword>
<dbReference type="Pfam" id="PF03795">
    <property type="entry name" value="YCII"/>
    <property type="match status" value="1"/>
</dbReference>
<dbReference type="Gene3D" id="3.30.70.1060">
    <property type="entry name" value="Dimeric alpha+beta barrel"/>
    <property type="match status" value="1"/>
</dbReference>
<evidence type="ECO:0000256" key="1">
    <source>
        <dbReference type="ARBA" id="ARBA00007689"/>
    </source>
</evidence>
<protein>
    <submittedName>
        <fullName evidence="3">Uncharacterized conserved protein</fullName>
    </submittedName>
</protein>
<dbReference type="InterPro" id="IPR011008">
    <property type="entry name" value="Dimeric_a/b-barrel"/>
</dbReference>
<dbReference type="RefSeq" id="WP_084429969.1">
    <property type="nucleotide sequence ID" value="NZ_FWXV01000005.1"/>
</dbReference>
<accession>A0A1W2F7V7</accession>
<dbReference type="PANTHER" id="PTHR35174">
    <property type="entry name" value="BLL7171 PROTEIN-RELATED"/>
    <property type="match status" value="1"/>
</dbReference>
<dbReference type="SUPFAM" id="SSF54909">
    <property type="entry name" value="Dimeric alpha+beta barrel"/>
    <property type="match status" value="1"/>
</dbReference>
<name>A0A1W2F7V7_KIBAR</name>
<dbReference type="InterPro" id="IPR005545">
    <property type="entry name" value="YCII"/>
</dbReference>
<dbReference type="OrthoDB" id="668782at2"/>